<keyword evidence="3" id="KW-1185">Reference proteome</keyword>
<evidence type="ECO:0000256" key="1">
    <source>
        <dbReference type="SAM" id="SignalP"/>
    </source>
</evidence>
<evidence type="ECO:0008006" key="4">
    <source>
        <dbReference type="Google" id="ProtNLM"/>
    </source>
</evidence>
<sequence>MIKKLLFVLLILSCSSLLSQERPIEIVEGTKGNRLFLYALNKNEKDLDIIITVEGTNFRQSKSVPRPVRVPAASKVLLTNLMVERGKKANYTYKLDVSDSLSRRALRREFEAIKIDPKKKVIVYIPETCTSCDSLVAKLDKSPYLYTSYSFSEKPELKKQLAPAFANSTVKIDSVVSPIVSLGGVLHVKIEDYEQLLEELNK</sequence>
<accession>A0ABX7DQ85</accession>
<evidence type="ECO:0000313" key="3">
    <source>
        <dbReference type="Proteomes" id="UP000629420"/>
    </source>
</evidence>
<feature type="signal peptide" evidence="1">
    <location>
        <begin position="1"/>
        <end position="19"/>
    </location>
</feature>
<feature type="chain" id="PRO_5047309721" description="Glutaredoxin domain-containing protein" evidence="1">
    <location>
        <begin position="20"/>
        <end position="202"/>
    </location>
</feature>
<keyword evidence="1" id="KW-0732">Signal</keyword>
<gene>
    <name evidence="2" type="ORF">JK629_13135</name>
</gene>
<proteinExistence type="predicted"/>
<dbReference type="Proteomes" id="UP000629420">
    <property type="component" value="Chromosome"/>
</dbReference>
<organism evidence="2 3">
    <name type="scientific">Aequorivita iocasae</name>
    <dbReference type="NCBI Taxonomy" id="2803865"/>
    <lineage>
        <taxon>Bacteria</taxon>
        <taxon>Pseudomonadati</taxon>
        <taxon>Bacteroidota</taxon>
        <taxon>Flavobacteriia</taxon>
        <taxon>Flavobacteriales</taxon>
        <taxon>Flavobacteriaceae</taxon>
        <taxon>Aequorivita</taxon>
    </lineage>
</organism>
<dbReference type="RefSeq" id="WP_202336067.1">
    <property type="nucleotide sequence ID" value="NZ_CP068439.1"/>
</dbReference>
<evidence type="ECO:0000313" key="2">
    <source>
        <dbReference type="EMBL" id="QQX76259.1"/>
    </source>
</evidence>
<name>A0ABX7DQ85_9FLAO</name>
<reference evidence="2 3" key="1">
    <citation type="submission" date="2021-01" db="EMBL/GenBank/DDBJ databases">
        <title>Aequorivita sp. strain KX20305, a bacterium isolated from the sediment collected at a cold seep field in South China Sea.</title>
        <authorList>
            <person name="Zhang H."/>
            <person name="Li C."/>
        </authorList>
    </citation>
    <scope>NUCLEOTIDE SEQUENCE [LARGE SCALE GENOMIC DNA]</scope>
    <source>
        <strain evidence="2 3">KX20305</strain>
    </source>
</reference>
<dbReference type="EMBL" id="CP068439">
    <property type="protein sequence ID" value="QQX76259.1"/>
    <property type="molecule type" value="Genomic_DNA"/>
</dbReference>
<protein>
    <recommendedName>
        <fullName evidence="4">Glutaredoxin domain-containing protein</fullName>
    </recommendedName>
</protein>